<comment type="caution">
    <text evidence="5">The sequence shown here is derived from an EMBL/GenBank/DDBJ whole genome shotgun (WGS) entry which is preliminary data.</text>
</comment>
<keyword evidence="3" id="KW-1015">Disulfide bond</keyword>
<gene>
    <name evidence="5" type="ORF">CEXT_776861</name>
</gene>
<reference evidence="5 6" key="1">
    <citation type="submission" date="2021-06" db="EMBL/GenBank/DDBJ databases">
        <title>Caerostris extrusa draft genome.</title>
        <authorList>
            <person name="Kono N."/>
            <person name="Arakawa K."/>
        </authorList>
    </citation>
    <scope>NUCLEOTIDE SEQUENCE [LARGE SCALE GENOMIC DNA]</scope>
</reference>
<dbReference type="SUPFAM" id="SSF100895">
    <property type="entry name" value="Kazal-type serine protease inhibitors"/>
    <property type="match status" value="1"/>
</dbReference>
<name>A0AAV4TM54_CAEEX</name>
<accession>A0AAV4TM54</accession>
<dbReference type="Pfam" id="PF07648">
    <property type="entry name" value="Kazal_2"/>
    <property type="match status" value="1"/>
</dbReference>
<keyword evidence="6" id="KW-1185">Reference proteome</keyword>
<dbReference type="InterPro" id="IPR050653">
    <property type="entry name" value="Prot_Inhib_GrowthFact_Antg"/>
</dbReference>
<evidence type="ECO:0000259" key="4">
    <source>
        <dbReference type="PROSITE" id="PS51465"/>
    </source>
</evidence>
<dbReference type="InterPro" id="IPR036058">
    <property type="entry name" value="Kazal_dom_sf"/>
</dbReference>
<evidence type="ECO:0000313" key="5">
    <source>
        <dbReference type="EMBL" id="GIY45048.1"/>
    </source>
</evidence>
<dbReference type="GO" id="GO:0005576">
    <property type="term" value="C:extracellular region"/>
    <property type="evidence" value="ECO:0007669"/>
    <property type="project" value="TreeGrafter"/>
</dbReference>
<dbReference type="CDD" id="cd00104">
    <property type="entry name" value="KAZAL_FS"/>
    <property type="match status" value="1"/>
</dbReference>
<sequence>MHWMREQKMRVLCCLRERWTRKGMCVCPKACIKIDSPVCGSDETTYLNECEMRIEACRKAQYVMMISRGSLR</sequence>
<dbReference type="PROSITE" id="PS51465">
    <property type="entry name" value="KAZAL_2"/>
    <property type="match status" value="1"/>
</dbReference>
<dbReference type="SMART" id="SM00280">
    <property type="entry name" value="KAZAL"/>
    <property type="match status" value="1"/>
</dbReference>
<dbReference type="Gene3D" id="3.30.60.30">
    <property type="match status" value="1"/>
</dbReference>
<dbReference type="AlphaFoldDB" id="A0AAV4TM54"/>
<evidence type="ECO:0000256" key="3">
    <source>
        <dbReference type="ARBA" id="ARBA00023157"/>
    </source>
</evidence>
<dbReference type="GO" id="GO:0030154">
    <property type="term" value="P:cell differentiation"/>
    <property type="evidence" value="ECO:0007669"/>
    <property type="project" value="TreeGrafter"/>
</dbReference>
<dbReference type="PANTHER" id="PTHR10913:SF45">
    <property type="entry name" value="FOLLISTATIN, ISOFORM A-RELATED"/>
    <property type="match status" value="1"/>
</dbReference>
<dbReference type="PANTHER" id="PTHR10913">
    <property type="entry name" value="FOLLISTATIN-RELATED"/>
    <property type="match status" value="1"/>
</dbReference>
<evidence type="ECO:0000313" key="6">
    <source>
        <dbReference type="Proteomes" id="UP001054945"/>
    </source>
</evidence>
<evidence type="ECO:0000256" key="1">
    <source>
        <dbReference type="ARBA" id="ARBA00022690"/>
    </source>
</evidence>
<dbReference type="InterPro" id="IPR002350">
    <property type="entry name" value="Kazal_dom"/>
</dbReference>
<protein>
    <recommendedName>
        <fullName evidence="4">Kazal-like domain-containing protein</fullName>
    </recommendedName>
</protein>
<keyword evidence="2" id="KW-0722">Serine protease inhibitor</keyword>
<proteinExistence type="predicted"/>
<evidence type="ECO:0000256" key="2">
    <source>
        <dbReference type="ARBA" id="ARBA00022900"/>
    </source>
</evidence>
<feature type="domain" description="Kazal-like" evidence="4">
    <location>
        <begin position="26"/>
        <end position="72"/>
    </location>
</feature>
<keyword evidence="1" id="KW-0646">Protease inhibitor</keyword>
<dbReference type="Proteomes" id="UP001054945">
    <property type="component" value="Unassembled WGS sequence"/>
</dbReference>
<organism evidence="5 6">
    <name type="scientific">Caerostris extrusa</name>
    <name type="common">Bark spider</name>
    <name type="synonym">Caerostris bankana</name>
    <dbReference type="NCBI Taxonomy" id="172846"/>
    <lineage>
        <taxon>Eukaryota</taxon>
        <taxon>Metazoa</taxon>
        <taxon>Ecdysozoa</taxon>
        <taxon>Arthropoda</taxon>
        <taxon>Chelicerata</taxon>
        <taxon>Arachnida</taxon>
        <taxon>Araneae</taxon>
        <taxon>Araneomorphae</taxon>
        <taxon>Entelegynae</taxon>
        <taxon>Araneoidea</taxon>
        <taxon>Araneidae</taxon>
        <taxon>Caerostris</taxon>
    </lineage>
</organism>
<dbReference type="EMBL" id="BPLR01011227">
    <property type="protein sequence ID" value="GIY45048.1"/>
    <property type="molecule type" value="Genomic_DNA"/>
</dbReference>